<dbReference type="InterPro" id="IPR005467">
    <property type="entry name" value="His_kinase_dom"/>
</dbReference>
<evidence type="ECO:0000256" key="5">
    <source>
        <dbReference type="SAM" id="Phobius"/>
    </source>
</evidence>
<dbReference type="Pfam" id="PF12860">
    <property type="entry name" value="PAS_7"/>
    <property type="match status" value="1"/>
</dbReference>
<dbReference type="InterPro" id="IPR011006">
    <property type="entry name" value="CheY-like_superfamily"/>
</dbReference>
<feature type="domain" description="Histidine kinase" evidence="6">
    <location>
        <begin position="477"/>
        <end position="689"/>
    </location>
</feature>
<evidence type="ECO:0000259" key="8">
    <source>
        <dbReference type="PROSITE" id="PS50112"/>
    </source>
</evidence>
<dbReference type="STRING" id="357804.Ping_2805"/>
<dbReference type="InterPro" id="IPR001789">
    <property type="entry name" value="Sig_transdc_resp-reg_receiver"/>
</dbReference>
<evidence type="ECO:0000256" key="1">
    <source>
        <dbReference type="ARBA" id="ARBA00000085"/>
    </source>
</evidence>
<keyword evidence="10" id="KW-1185">Reference proteome</keyword>
<dbReference type="SMART" id="SM00387">
    <property type="entry name" value="HATPase_c"/>
    <property type="match status" value="1"/>
</dbReference>
<feature type="domain" description="PAS" evidence="8">
    <location>
        <begin position="337"/>
        <end position="389"/>
    </location>
</feature>
<protein>
    <recommendedName>
        <fullName evidence="2">histidine kinase</fullName>
        <ecNumber evidence="2">2.7.13.3</ecNumber>
    </recommendedName>
</protein>
<dbReference type="Proteomes" id="UP000000639">
    <property type="component" value="Chromosome"/>
</dbReference>
<dbReference type="EC" id="2.7.13.3" evidence="2"/>
<keyword evidence="5" id="KW-0472">Membrane</keyword>
<gene>
    <name evidence="9" type="ordered locus">Ping_2805</name>
</gene>
<feature type="domain" description="Response regulatory" evidence="7">
    <location>
        <begin position="710"/>
        <end position="827"/>
    </location>
</feature>
<name>A1SYE7_PSYIN</name>
<accession>A1SYE7</accession>
<evidence type="ECO:0000256" key="3">
    <source>
        <dbReference type="ARBA" id="ARBA00022553"/>
    </source>
</evidence>
<comment type="catalytic activity">
    <reaction evidence="1">
        <text>ATP + protein L-histidine = ADP + protein N-phospho-L-histidine.</text>
        <dbReference type="EC" id="2.7.13.3"/>
    </reaction>
</comment>
<evidence type="ECO:0000313" key="9">
    <source>
        <dbReference type="EMBL" id="ABM04512.1"/>
    </source>
</evidence>
<feature type="transmembrane region" description="Helical" evidence="5">
    <location>
        <begin position="253"/>
        <end position="272"/>
    </location>
</feature>
<dbReference type="Gene3D" id="3.30.450.20">
    <property type="entry name" value="PAS domain"/>
    <property type="match status" value="1"/>
</dbReference>
<dbReference type="PROSITE" id="PS50112">
    <property type="entry name" value="PAS"/>
    <property type="match status" value="1"/>
</dbReference>
<dbReference type="PANTHER" id="PTHR43065:SF42">
    <property type="entry name" value="TWO-COMPONENT SENSOR PPRA"/>
    <property type="match status" value="1"/>
</dbReference>
<dbReference type="eggNOG" id="COG0784">
    <property type="taxonomic scope" value="Bacteria"/>
</dbReference>
<evidence type="ECO:0000259" key="7">
    <source>
        <dbReference type="PROSITE" id="PS50110"/>
    </source>
</evidence>
<reference evidence="9 10" key="1">
    <citation type="submission" date="2007-01" db="EMBL/GenBank/DDBJ databases">
        <title>Complete sequence of Psychromonas ingrahamii 37.</title>
        <authorList>
            <consortium name="US DOE Joint Genome Institute"/>
            <person name="Copeland A."/>
            <person name="Lucas S."/>
            <person name="Lapidus A."/>
            <person name="Barry K."/>
            <person name="Detter J.C."/>
            <person name="Glavina del Rio T."/>
            <person name="Hammon N."/>
            <person name="Israni S."/>
            <person name="Dalin E."/>
            <person name="Tice H."/>
            <person name="Pitluck S."/>
            <person name="Thompson L.S."/>
            <person name="Brettin T."/>
            <person name="Bruce D."/>
            <person name="Han C."/>
            <person name="Tapia R."/>
            <person name="Schmutz J."/>
            <person name="Larimer F."/>
            <person name="Land M."/>
            <person name="Hauser L."/>
            <person name="Kyrpides N."/>
            <person name="Ivanova N."/>
            <person name="Staley J."/>
            <person name="Richardson P."/>
        </authorList>
    </citation>
    <scope>NUCLEOTIDE SEQUENCE [LARGE SCALE GENOMIC DNA]</scope>
    <source>
        <strain evidence="9 10">37</strain>
    </source>
</reference>
<evidence type="ECO:0000259" key="6">
    <source>
        <dbReference type="PROSITE" id="PS50109"/>
    </source>
</evidence>
<dbReference type="PROSITE" id="PS50109">
    <property type="entry name" value="HIS_KIN"/>
    <property type="match status" value="1"/>
</dbReference>
<dbReference type="InterPro" id="IPR003594">
    <property type="entry name" value="HATPase_dom"/>
</dbReference>
<dbReference type="CDD" id="cd00156">
    <property type="entry name" value="REC"/>
    <property type="match status" value="1"/>
</dbReference>
<dbReference type="GO" id="GO:0000155">
    <property type="term" value="F:phosphorelay sensor kinase activity"/>
    <property type="evidence" value="ECO:0007669"/>
    <property type="project" value="InterPro"/>
</dbReference>
<dbReference type="PANTHER" id="PTHR43065">
    <property type="entry name" value="SENSOR HISTIDINE KINASE"/>
    <property type="match status" value="1"/>
</dbReference>
<dbReference type="HOGENOM" id="CLU_000445_114_51_6"/>
<dbReference type="SMART" id="SM00388">
    <property type="entry name" value="HisKA"/>
    <property type="match status" value="1"/>
</dbReference>
<evidence type="ECO:0000313" key="10">
    <source>
        <dbReference type="Proteomes" id="UP000000639"/>
    </source>
</evidence>
<dbReference type="InterPro" id="IPR035965">
    <property type="entry name" value="PAS-like_dom_sf"/>
</dbReference>
<dbReference type="SUPFAM" id="SSF55874">
    <property type="entry name" value="ATPase domain of HSP90 chaperone/DNA topoisomerase II/histidine kinase"/>
    <property type="match status" value="1"/>
</dbReference>
<keyword evidence="9" id="KW-0418">Kinase</keyword>
<feature type="modified residue" description="4-aspartylphosphate" evidence="4">
    <location>
        <position position="761"/>
    </location>
</feature>
<dbReference type="SUPFAM" id="SSF47384">
    <property type="entry name" value="Homodimeric domain of signal transducing histidine kinase"/>
    <property type="match status" value="1"/>
</dbReference>
<dbReference type="Pfam" id="PF00512">
    <property type="entry name" value="HisKA"/>
    <property type="match status" value="1"/>
</dbReference>
<dbReference type="InterPro" id="IPR000014">
    <property type="entry name" value="PAS"/>
</dbReference>
<dbReference type="SUPFAM" id="SSF55785">
    <property type="entry name" value="PYP-like sensor domain (PAS domain)"/>
    <property type="match status" value="1"/>
</dbReference>
<dbReference type="Gene3D" id="1.10.287.130">
    <property type="match status" value="1"/>
</dbReference>
<organism evidence="9 10">
    <name type="scientific">Psychromonas ingrahamii (strain DSM 17664 / CCUG 51855 / 37)</name>
    <dbReference type="NCBI Taxonomy" id="357804"/>
    <lineage>
        <taxon>Bacteria</taxon>
        <taxon>Pseudomonadati</taxon>
        <taxon>Pseudomonadota</taxon>
        <taxon>Gammaproteobacteria</taxon>
        <taxon>Alteromonadales</taxon>
        <taxon>Psychromonadaceae</taxon>
        <taxon>Psychromonas</taxon>
    </lineage>
</organism>
<dbReference type="AlphaFoldDB" id="A1SYE7"/>
<keyword evidence="3 4" id="KW-0597">Phosphoprotein</keyword>
<dbReference type="CDD" id="cd00082">
    <property type="entry name" value="HisKA"/>
    <property type="match status" value="1"/>
</dbReference>
<evidence type="ECO:0000256" key="2">
    <source>
        <dbReference type="ARBA" id="ARBA00012438"/>
    </source>
</evidence>
<dbReference type="eggNOG" id="COG4191">
    <property type="taxonomic scope" value="Bacteria"/>
</dbReference>
<keyword evidence="9" id="KW-0808">Transferase</keyword>
<evidence type="ECO:0000256" key="4">
    <source>
        <dbReference type="PROSITE-ProRule" id="PRU00169"/>
    </source>
</evidence>
<keyword evidence="5" id="KW-1133">Transmembrane helix</keyword>
<dbReference type="Pfam" id="PF02518">
    <property type="entry name" value="HATPase_c"/>
    <property type="match status" value="1"/>
</dbReference>
<proteinExistence type="predicted"/>
<keyword evidence="5" id="KW-0812">Transmembrane</keyword>
<dbReference type="InterPro" id="IPR004358">
    <property type="entry name" value="Sig_transdc_His_kin-like_C"/>
</dbReference>
<dbReference type="InterPro" id="IPR003661">
    <property type="entry name" value="HisK_dim/P_dom"/>
</dbReference>
<dbReference type="EMBL" id="CP000510">
    <property type="protein sequence ID" value="ABM04512.1"/>
    <property type="molecule type" value="Genomic_DNA"/>
</dbReference>
<dbReference type="KEGG" id="pin:Ping_2805"/>
<dbReference type="InterPro" id="IPR036097">
    <property type="entry name" value="HisK_dim/P_sf"/>
</dbReference>
<dbReference type="PRINTS" id="PR00344">
    <property type="entry name" value="BCTRLSENSOR"/>
</dbReference>
<dbReference type="InterPro" id="IPR036890">
    <property type="entry name" value="HATPase_C_sf"/>
</dbReference>
<dbReference type="SUPFAM" id="SSF52172">
    <property type="entry name" value="CheY-like"/>
    <property type="match status" value="1"/>
</dbReference>
<dbReference type="PROSITE" id="PS50110">
    <property type="entry name" value="RESPONSE_REGULATORY"/>
    <property type="match status" value="1"/>
</dbReference>
<dbReference type="Gene3D" id="3.30.565.10">
    <property type="entry name" value="Histidine kinase-like ATPase, C-terminal domain"/>
    <property type="match status" value="1"/>
</dbReference>
<sequence>MITACVMSFALVLVAWIGLNKTDRIITQIESESLPDIRVALRLAEGVAQLTALAPNVSLTNQPSLLNQLQIRLQQRFDKLFEIVKIISDDEFKTKLLQQLNGIQKSSLQLISVEQQNLFLSEKLLSRRYQLKFSAFKNELKRFSSNIPALQEIDYLIDFLIDPGAYQNDLIVNILNGLPEQKTQNSKELLAFLNFAKENISARVNNDKRKRFLLVSMRVQSESLSNFVNVFANSIQDKVVTQQQQAHRLIKQVFWGMLVMMVLLILTVVINYGRNLRVLNDLTTVTDDMVRLSNGGMREGAVSKKNQDEVGELFEAYLIFQEYTLQIQQVGNDLEQQKLLLETIFNSMNDGLSVFSADNRLLTWNKNYINLLGLTERDIYPQMPLEDIIRLISRAGEEFKDINGHFIDIHQWTIKRHTSSQFVERHDQAGRIIEFRSQPMTNGGFITLIQDLTYRRETELQLQQAIKMEVLGKLTGGVSHDFNNFLTTILGNLQLLELQPGLNDRQRKYLNRALKATEKGTELIKKLLAFSHNRFLEPELVILDESIKDIADLLQYSVSDGIQFIFDLGNIDKPVKIDRIQFQNALLNLTLNANAAISGKGSIKISTRIIRKKNTHWLRISVADNGKGIPYEIQHRVFEAFFTTKEIGAGTGLGLSSVHGYVQRSGGEIGIKSKPHEGTTVWMEWPVEEQSFPISKIGSTRTEAKAEPSVLLLVEDDLQVAETMKDFLAIRFPDVKHFPSADKAWRWILKNNQKIIGILSDVHLINSISGIELRDKVQYRYPELPYFLYSGMAKEAIEKQFDCKIECNFINKPVTYKDIANIIIGTNADNDVKGEV</sequence>
<dbReference type="Gene3D" id="3.40.50.2300">
    <property type="match status" value="1"/>
</dbReference>